<dbReference type="Pfam" id="PF15711">
    <property type="entry name" value="ILEI"/>
    <property type="match status" value="1"/>
</dbReference>
<dbReference type="InterPro" id="IPR039477">
    <property type="entry name" value="ILEI/PANDER_dom"/>
</dbReference>
<dbReference type="GO" id="GO:0047223">
    <property type="term" value="F:beta-1,3-galactosyl-O-glycosyl-glycoprotein beta-1,3-N-acetylglucosaminyltransferase activity"/>
    <property type="evidence" value="ECO:0007669"/>
    <property type="project" value="TreeGrafter"/>
</dbReference>
<dbReference type="OrthoDB" id="440755at2759"/>
<name>A0A8J9ZKW0_BRALA</name>
<gene>
    <name evidence="4" type="primary">POMGNT1</name>
    <name evidence="4" type="ORF">BLAG_LOCUS15225</name>
</gene>
<dbReference type="PROSITE" id="PS52031">
    <property type="entry name" value="GG_LECTIN"/>
    <property type="match status" value="1"/>
</dbReference>
<evidence type="ECO:0000256" key="1">
    <source>
        <dbReference type="SAM" id="Coils"/>
    </source>
</evidence>
<feature type="coiled-coil region" evidence="1">
    <location>
        <begin position="88"/>
        <end position="129"/>
    </location>
</feature>
<keyword evidence="1" id="KW-0175">Coiled coil</keyword>
<dbReference type="GO" id="GO:0000139">
    <property type="term" value="C:Golgi membrane"/>
    <property type="evidence" value="ECO:0007669"/>
    <property type="project" value="TreeGrafter"/>
</dbReference>
<evidence type="ECO:0000256" key="2">
    <source>
        <dbReference type="SAM" id="SignalP"/>
    </source>
</evidence>
<dbReference type="InterPro" id="IPR052463">
    <property type="entry name" value="O-linked_mannose_GnT"/>
</dbReference>
<evidence type="ECO:0000313" key="5">
    <source>
        <dbReference type="Proteomes" id="UP000838412"/>
    </source>
</evidence>
<organism evidence="4 5">
    <name type="scientific">Branchiostoma lanceolatum</name>
    <name type="common">Common lancelet</name>
    <name type="synonym">Amphioxus lanceolatum</name>
    <dbReference type="NCBI Taxonomy" id="7740"/>
    <lineage>
        <taxon>Eukaryota</taxon>
        <taxon>Metazoa</taxon>
        <taxon>Chordata</taxon>
        <taxon>Cephalochordata</taxon>
        <taxon>Leptocardii</taxon>
        <taxon>Amphioxiformes</taxon>
        <taxon>Branchiostomatidae</taxon>
        <taxon>Branchiostoma</taxon>
    </lineage>
</organism>
<evidence type="ECO:0000259" key="3">
    <source>
        <dbReference type="Pfam" id="PF15711"/>
    </source>
</evidence>
<accession>A0A8J9ZKW0</accession>
<protein>
    <submittedName>
        <fullName evidence="4">POMGNT1 protein</fullName>
    </submittedName>
</protein>
<dbReference type="AlphaFoldDB" id="A0A8J9ZKW0"/>
<keyword evidence="2" id="KW-0732">Signal</keyword>
<dbReference type="Proteomes" id="UP000838412">
    <property type="component" value="Chromosome 3"/>
</dbReference>
<feature type="chain" id="PRO_5035473618" evidence="2">
    <location>
        <begin position="17"/>
        <end position="277"/>
    </location>
</feature>
<keyword evidence="5" id="KW-1185">Reference proteome</keyword>
<dbReference type="PANTHER" id="PTHR46396">
    <property type="entry name" value="PROTEIN O-LINKED-MANNOSE BETA-1,2-N-ACETYLGLUCOSAMINYLTRANSFERASE 1"/>
    <property type="match status" value="1"/>
</dbReference>
<evidence type="ECO:0000313" key="4">
    <source>
        <dbReference type="EMBL" id="CAH1257229.1"/>
    </source>
</evidence>
<dbReference type="GO" id="GO:0016266">
    <property type="term" value="P:protein O-linked glycosylation via N-acetyl-galactosamine"/>
    <property type="evidence" value="ECO:0007669"/>
    <property type="project" value="TreeGrafter"/>
</dbReference>
<dbReference type="PANTHER" id="PTHR46396:SF2">
    <property type="entry name" value="ILEI_PANDER DOMAIN-CONTAINING PROTEIN"/>
    <property type="match status" value="1"/>
</dbReference>
<feature type="signal peptide" evidence="2">
    <location>
        <begin position="1"/>
        <end position="16"/>
    </location>
</feature>
<feature type="domain" description="ILEI/PANDER" evidence="3">
    <location>
        <begin position="162"/>
        <end position="250"/>
    </location>
</feature>
<proteinExistence type="predicted"/>
<reference evidence="4" key="1">
    <citation type="submission" date="2022-01" db="EMBL/GenBank/DDBJ databases">
        <authorList>
            <person name="Braso-Vives M."/>
        </authorList>
    </citation>
    <scope>NUCLEOTIDE SEQUENCE</scope>
</reference>
<dbReference type="EMBL" id="OV696688">
    <property type="protein sequence ID" value="CAH1257229.1"/>
    <property type="molecule type" value="Genomic_DNA"/>
</dbReference>
<sequence>MLKLLVPILAVGFVIPYDHRATVNAENTVTLRRSCAGEYAGNGVWVSPESLASVCQGQNDEHRTLFEQLVTSFQTVLQEAIYDSRSQLAGLKRQLAEERNMTADIEHRLQEVENKATELERRLDNHRSISVRIVSAGYNDPGFLYGRGEIWVDGVQYAVNRRGYNIVIVNERTGQKEHSVGFDPYGDPDAGTAMRDYLRAIPVGRIVLIAVKDTANTYSGDVMADLTALGAVSPDIGFRTSWAMISKKGSKTSWFVEDERDRYAGPTVIEAEVPLSI</sequence>